<evidence type="ECO:0000313" key="5">
    <source>
        <dbReference type="EMBL" id="MCM2677277.1"/>
    </source>
</evidence>
<protein>
    <submittedName>
        <fullName evidence="5">CHY zinc finger protein</fullName>
    </submittedName>
</protein>
<evidence type="ECO:0000256" key="1">
    <source>
        <dbReference type="ARBA" id="ARBA00022723"/>
    </source>
</evidence>
<comment type="caution">
    <text evidence="5">The sequence shown here is derived from an EMBL/GenBank/DDBJ whole genome shotgun (WGS) entry which is preliminary data.</text>
</comment>
<accession>A0ABT0XPU1</accession>
<evidence type="ECO:0000256" key="2">
    <source>
        <dbReference type="ARBA" id="ARBA00022771"/>
    </source>
</evidence>
<dbReference type="PIRSF" id="PIRSF017292">
    <property type="entry name" value="UCP017292_Znf_CHY"/>
    <property type="match status" value="1"/>
</dbReference>
<sequence length="105" mass="12324">MKKVKGSLMDDQTRCVHYHTDKDIIAIKFKCCGSYYPCYQCHQTHEDHQIVVWPKEEFDEKAILCGVCKSELTIHDYLLSEYSCPMCRSQFNEGCSLHSSIYFEK</sequence>
<dbReference type="InterPro" id="IPR016694">
    <property type="entry name" value="UCP017292"/>
</dbReference>
<keyword evidence="2" id="KW-0863">Zinc-finger</keyword>
<dbReference type="Pfam" id="PF05495">
    <property type="entry name" value="zf-CHY"/>
    <property type="match status" value="1"/>
</dbReference>
<organism evidence="5 6">
    <name type="scientific">Alkalicoccobacillus plakortidis</name>
    <dbReference type="NCBI Taxonomy" id="444060"/>
    <lineage>
        <taxon>Bacteria</taxon>
        <taxon>Bacillati</taxon>
        <taxon>Bacillota</taxon>
        <taxon>Bacilli</taxon>
        <taxon>Bacillales</taxon>
        <taxon>Bacillaceae</taxon>
        <taxon>Alkalicoccobacillus</taxon>
    </lineage>
</organism>
<dbReference type="SUPFAM" id="SSF161219">
    <property type="entry name" value="CHY zinc finger-like"/>
    <property type="match status" value="1"/>
</dbReference>
<dbReference type="RefSeq" id="WP_251610888.1">
    <property type="nucleotide sequence ID" value="NZ_JAMQJY010000003.1"/>
</dbReference>
<dbReference type="PANTHER" id="PTHR28082">
    <property type="entry name" value="ZINC FINGER PROTEIN"/>
    <property type="match status" value="1"/>
</dbReference>
<proteinExistence type="predicted"/>
<evidence type="ECO:0000313" key="6">
    <source>
        <dbReference type="Proteomes" id="UP001203665"/>
    </source>
</evidence>
<dbReference type="Proteomes" id="UP001203665">
    <property type="component" value="Unassembled WGS sequence"/>
</dbReference>
<dbReference type="InterPro" id="IPR008913">
    <property type="entry name" value="Znf_CHY"/>
</dbReference>
<keyword evidence="1" id="KW-0479">Metal-binding</keyword>
<dbReference type="PANTHER" id="PTHR28082:SF1">
    <property type="entry name" value="HELPER OF TIM PROTEIN 13"/>
    <property type="match status" value="1"/>
</dbReference>
<feature type="domain" description="CHY-type" evidence="4">
    <location>
        <begin position="8"/>
        <end position="86"/>
    </location>
</feature>
<dbReference type="InterPro" id="IPR052604">
    <property type="entry name" value="Mito_Tim_assembly_helper"/>
</dbReference>
<dbReference type="EMBL" id="JAMQJY010000003">
    <property type="protein sequence ID" value="MCM2677277.1"/>
    <property type="molecule type" value="Genomic_DNA"/>
</dbReference>
<gene>
    <name evidence="5" type="ORF">NDM98_18780</name>
</gene>
<keyword evidence="3" id="KW-0862">Zinc</keyword>
<reference evidence="5" key="1">
    <citation type="submission" date="2022-06" db="EMBL/GenBank/DDBJ databases">
        <title>Alkalicoccobacillus porphyridii sp. nov., isolated from a marine red alga, Porphyridium purpureum and reclassification of Shouchella plakortidis and Shouchella gibsonii as Alkalicoccobacillus plakortidis comb. nov. and Alkalicoccobacillus gibsonii comb. nov.</title>
        <authorList>
            <person name="Kim K.H."/>
            <person name="Lee J.K."/>
            <person name="Han D.M."/>
            <person name="Baek J.H."/>
            <person name="Jeon C.O."/>
        </authorList>
    </citation>
    <scope>NUCLEOTIDE SEQUENCE</scope>
    <source>
        <strain evidence="5">DSM 19153</strain>
    </source>
</reference>
<dbReference type="PROSITE" id="PS51266">
    <property type="entry name" value="ZF_CHY"/>
    <property type="match status" value="1"/>
</dbReference>
<dbReference type="InterPro" id="IPR037274">
    <property type="entry name" value="Znf_CHY_sf"/>
</dbReference>
<keyword evidence="6" id="KW-1185">Reference proteome</keyword>
<evidence type="ECO:0000259" key="4">
    <source>
        <dbReference type="PROSITE" id="PS51266"/>
    </source>
</evidence>
<name>A0ABT0XPU1_9BACI</name>
<evidence type="ECO:0000256" key="3">
    <source>
        <dbReference type="ARBA" id="ARBA00022833"/>
    </source>
</evidence>